<dbReference type="AlphaFoldDB" id="A0A6N6VY64"/>
<protein>
    <submittedName>
        <fullName evidence="1">Uncharacterized protein</fullName>
    </submittedName>
</protein>
<accession>A0A6N6VY64</accession>
<organism evidence="1 2">
    <name type="scientific">Silvanigrella paludirubra</name>
    <dbReference type="NCBI Taxonomy" id="2499159"/>
    <lineage>
        <taxon>Bacteria</taxon>
        <taxon>Pseudomonadati</taxon>
        <taxon>Bdellovibrionota</taxon>
        <taxon>Oligoflexia</taxon>
        <taxon>Silvanigrellales</taxon>
        <taxon>Silvanigrellaceae</taxon>
        <taxon>Silvanigrella</taxon>
    </lineage>
</organism>
<reference evidence="1 2" key="1">
    <citation type="submission" date="2019-10" db="EMBL/GenBank/DDBJ databases">
        <title>New species of Slilvanegrellaceae.</title>
        <authorList>
            <person name="Pitt A."/>
            <person name="Hahn M.W."/>
        </authorList>
    </citation>
    <scope>NUCLEOTIDE SEQUENCE [LARGE SCALE GENOMIC DNA]</scope>
    <source>
        <strain evidence="1 2">SP-Ram-0.45-NSY-1</strain>
    </source>
</reference>
<keyword evidence="2" id="KW-1185">Reference proteome</keyword>
<gene>
    <name evidence="1" type="ORF">GCL60_06040</name>
</gene>
<dbReference type="EMBL" id="WFLM01000002">
    <property type="protein sequence ID" value="KAB8039822.1"/>
    <property type="molecule type" value="Genomic_DNA"/>
</dbReference>
<dbReference type="RefSeq" id="WP_153419347.1">
    <property type="nucleotide sequence ID" value="NZ_WFLM01000002.1"/>
</dbReference>
<name>A0A6N6VY64_9BACT</name>
<evidence type="ECO:0000313" key="1">
    <source>
        <dbReference type="EMBL" id="KAB8039822.1"/>
    </source>
</evidence>
<dbReference type="OrthoDB" id="5289612at2"/>
<proteinExistence type="predicted"/>
<dbReference type="Proteomes" id="UP000437748">
    <property type="component" value="Unassembled WGS sequence"/>
</dbReference>
<sequence>MSFDLQKQNVAVHASRLTPEFRKAIHSESGITHLKHVKSIRQVNDTSHSQVLVETSKEDSLLISDSKIYALKKRLLAPSWWVEGLLLTLGSKEAWFDSLISKRAGKIITAPTNINAKNMTLMFAIWHEALSRIFSLKNDEMTLKFPINKYLIGTQKDVYENCKQLEDLWAAPLNLFEVKPSKKSKSLSLSRAGSLGFVRHAQIENDVDGIWFSLSLSQSIQSFYYPQRMNQDSSAIKASFISINPVVIQSMGTKASLKKILNYLFLEFSKQEGVEYNINNWSSVPLDAKNISSFHKEILANVPALYDHGVLGWNIAAPNIKLSDLKNKILENSYNVDNSSMGSVVYCWQLSEQAKEASELEQAISDKLMSMSPSYASQHPSFAAPIAKIAMKCSATGETLFPEPPPDQLNKIRKEKALKAEKIEKKQDKKVIVTKKETVVKKASKKTTHQTLFDSSDLVHNEDLSLDNVINETKKQIIKKKVISVKETLSDNDFIILVSEFYESLKPLQKKAFERERAGMNPEQFRVYMTPILKRKKSRKLK</sequence>
<evidence type="ECO:0000313" key="2">
    <source>
        <dbReference type="Proteomes" id="UP000437748"/>
    </source>
</evidence>
<comment type="caution">
    <text evidence="1">The sequence shown here is derived from an EMBL/GenBank/DDBJ whole genome shotgun (WGS) entry which is preliminary data.</text>
</comment>